<comment type="caution">
    <text evidence="3">The sequence shown here is derived from an EMBL/GenBank/DDBJ whole genome shotgun (WGS) entry which is preliminary data.</text>
</comment>
<organism evidence="3 4">
    <name type="scientific">Rhizobium oryzicola</name>
    <dbReference type="NCBI Taxonomy" id="1232668"/>
    <lineage>
        <taxon>Bacteria</taxon>
        <taxon>Pseudomonadati</taxon>
        <taxon>Pseudomonadota</taxon>
        <taxon>Alphaproteobacteria</taxon>
        <taxon>Hyphomicrobiales</taxon>
        <taxon>Rhizobiaceae</taxon>
        <taxon>Rhizobium/Agrobacterium group</taxon>
        <taxon>Rhizobium</taxon>
    </lineage>
</organism>
<evidence type="ECO:0000259" key="2">
    <source>
        <dbReference type="SMART" id="SM00903"/>
    </source>
</evidence>
<dbReference type="SMART" id="SM00903">
    <property type="entry name" value="Flavin_Reduct"/>
    <property type="match status" value="1"/>
</dbReference>
<dbReference type="Pfam" id="PF01613">
    <property type="entry name" value="Flavin_Reduct"/>
    <property type="match status" value="1"/>
</dbReference>
<sequence length="169" mass="17962">MTPELTPEEAEAMRLAFRQGMSQLAAAVHVVTTDGSAGIAGFTASAVCSVSDSPPTLLVCLNRSSSVATVFEQNRVLCVNTLTHQHEALSRAFGGTTSQTERFAAGKWVTAATGAPRLVDALVSFDCEVVNIVEAGSHWVLLSRIVDIAHGNADQAALVYFRRRYAAIL</sequence>
<dbReference type="Proteomes" id="UP001169006">
    <property type="component" value="Unassembled WGS sequence"/>
</dbReference>
<dbReference type="RefSeq" id="WP_302076908.1">
    <property type="nucleotide sequence ID" value="NZ_JAUKWQ010000003.1"/>
</dbReference>
<protein>
    <submittedName>
        <fullName evidence="3">Flavin reductase</fullName>
    </submittedName>
</protein>
<gene>
    <name evidence="3" type="ORF">Q2T52_11660</name>
</gene>
<name>A0ABT8SWB3_9HYPH</name>
<accession>A0ABT8SWB3</accession>
<dbReference type="EMBL" id="JAUKWQ010000003">
    <property type="protein sequence ID" value="MDO1582737.1"/>
    <property type="molecule type" value="Genomic_DNA"/>
</dbReference>
<dbReference type="Gene3D" id="2.30.110.10">
    <property type="entry name" value="Electron Transport, Fmn-binding Protein, Chain A"/>
    <property type="match status" value="1"/>
</dbReference>
<reference evidence="3" key="2">
    <citation type="submission" date="2023-07" db="EMBL/GenBank/DDBJ databases">
        <authorList>
            <person name="Sun H."/>
        </authorList>
    </citation>
    <scope>NUCLEOTIDE SEQUENCE</scope>
    <source>
        <strain evidence="3">05753</strain>
    </source>
</reference>
<dbReference type="PANTHER" id="PTHR30466:SF1">
    <property type="entry name" value="FMN REDUCTASE (NADH) RUTF"/>
    <property type="match status" value="1"/>
</dbReference>
<keyword evidence="4" id="KW-1185">Reference proteome</keyword>
<keyword evidence="1" id="KW-0560">Oxidoreductase</keyword>
<dbReference type="SUPFAM" id="SSF50475">
    <property type="entry name" value="FMN-binding split barrel"/>
    <property type="match status" value="1"/>
</dbReference>
<dbReference type="InterPro" id="IPR002563">
    <property type="entry name" value="Flavin_Rdtase-like_dom"/>
</dbReference>
<proteinExistence type="predicted"/>
<feature type="domain" description="Flavin reductase like" evidence="2">
    <location>
        <begin position="21"/>
        <end position="167"/>
    </location>
</feature>
<dbReference type="InterPro" id="IPR012349">
    <property type="entry name" value="Split_barrel_FMN-bd"/>
</dbReference>
<dbReference type="InterPro" id="IPR050268">
    <property type="entry name" value="NADH-dep_flavin_reductase"/>
</dbReference>
<evidence type="ECO:0000256" key="1">
    <source>
        <dbReference type="ARBA" id="ARBA00023002"/>
    </source>
</evidence>
<evidence type="ECO:0000313" key="4">
    <source>
        <dbReference type="Proteomes" id="UP001169006"/>
    </source>
</evidence>
<dbReference type="PANTHER" id="PTHR30466">
    <property type="entry name" value="FLAVIN REDUCTASE"/>
    <property type="match status" value="1"/>
</dbReference>
<reference evidence="3" key="1">
    <citation type="journal article" date="2015" name="Int. J. Syst. Evol. Microbiol.">
        <title>Rhizobium oryzicola sp. nov., potential plant-growth-promoting endophytic bacteria isolated from rice roots.</title>
        <authorList>
            <person name="Zhang X.X."/>
            <person name="Gao J.S."/>
            <person name="Cao Y.H."/>
            <person name="Sheirdil R.A."/>
            <person name="Wang X.C."/>
            <person name="Zhang L."/>
        </authorList>
    </citation>
    <scope>NUCLEOTIDE SEQUENCE</scope>
    <source>
        <strain evidence="3">05753</strain>
    </source>
</reference>
<evidence type="ECO:0000313" key="3">
    <source>
        <dbReference type="EMBL" id="MDO1582737.1"/>
    </source>
</evidence>